<dbReference type="EMBL" id="JACHEP010000024">
    <property type="protein sequence ID" value="MBB5325961.1"/>
    <property type="molecule type" value="Genomic_DNA"/>
</dbReference>
<organism evidence="4 5">
    <name type="scientific">Anoxybacteroides tepidamans</name>
    <dbReference type="NCBI Taxonomy" id="265948"/>
    <lineage>
        <taxon>Bacteria</taxon>
        <taxon>Bacillati</taxon>
        <taxon>Bacillota</taxon>
        <taxon>Bacilli</taxon>
        <taxon>Bacillales</taxon>
        <taxon>Anoxybacillaceae</taxon>
        <taxon>Anoxybacteroides</taxon>
    </lineage>
</organism>
<comment type="similarity">
    <text evidence="1">Belongs to the PemK/MazF family.</text>
</comment>
<keyword evidence="5" id="KW-1185">Reference proteome</keyword>
<accession>A0A7W8MX24</accession>
<dbReference type="InterPro" id="IPR003477">
    <property type="entry name" value="PemK-like"/>
</dbReference>
<proteinExistence type="inferred from homology"/>
<name>A0A7W8MX24_9BACL</name>
<dbReference type="InterPro" id="IPR011067">
    <property type="entry name" value="Plasmid_toxin/cell-grow_inhib"/>
</dbReference>
<protein>
    <submittedName>
        <fullName evidence="4">Uncharacterized protein YifN (PemK superfamily)</fullName>
    </submittedName>
</protein>
<evidence type="ECO:0000313" key="5">
    <source>
        <dbReference type="Proteomes" id="UP000520011"/>
    </source>
</evidence>
<gene>
    <name evidence="4" type="ORF">HNQ34_003067</name>
</gene>
<sequence length="248" mass="28721">MFDFKGLLKIIQDKTRRDEIKTSLAHTEPKINSELPKNLKDTEDLVKGLTIEQAIKFILWNGLWNQYGIFGDKREEARIFKEKDKEGNLVEKDYYSKRYGRGKLLSIDFGVSNIGRELSYVHTGIVIDDYPSIVVVVPMTSKKDSGLNNISDEIKKCIIPVLKKDYPEIKEDSYILTHQIRAVSKNRITKIVGSIARTKLMEELEEMLFSRQTPYIKKLKNEQIEALEKRISDLEKQLQSLTKPQLTN</sequence>
<dbReference type="Gene3D" id="2.30.30.110">
    <property type="match status" value="1"/>
</dbReference>
<evidence type="ECO:0000256" key="2">
    <source>
        <dbReference type="ARBA" id="ARBA00022649"/>
    </source>
</evidence>
<dbReference type="SUPFAM" id="SSF50118">
    <property type="entry name" value="Cell growth inhibitor/plasmid maintenance toxic component"/>
    <property type="match status" value="1"/>
</dbReference>
<evidence type="ECO:0000256" key="1">
    <source>
        <dbReference type="ARBA" id="ARBA00007521"/>
    </source>
</evidence>
<dbReference type="GO" id="GO:0003677">
    <property type="term" value="F:DNA binding"/>
    <property type="evidence" value="ECO:0007669"/>
    <property type="project" value="InterPro"/>
</dbReference>
<feature type="coiled-coil region" evidence="3">
    <location>
        <begin position="217"/>
        <end position="244"/>
    </location>
</feature>
<evidence type="ECO:0000313" key="4">
    <source>
        <dbReference type="EMBL" id="MBB5325961.1"/>
    </source>
</evidence>
<comment type="caution">
    <text evidence="4">The sequence shown here is derived from an EMBL/GenBank/DDBJ whole genome shotgun (WGS) entry which is preliminary data.</text>
</comment>
<dbReference type="RefSeq" id="WP_009361469.1">
    <property type="nucleotide sequence ID" value="NZ_JACHEP010000024.1"/>
</dbReference>
<dbReference type="AlphaFoldDB" id="A0A7W8MX24"/>
<keyword evidence="2" id="KW-1277">Toxin-antitoxin system</keyword>
<keyword evidence="3" id="KW-0175">Coiled coil</keyword>
<evidence type="ECO:0000256" key="3">
    <source>
        <dbReference type="SAM" id="Coils"/>
    </source>
</evidence>
<dbReference type="Pfam" id="PF02452">
    <property type="entry name" value="PemK_toxin"/>
    <property type="match status" value="1"/>
</dbReference>
<dbReference type="Proteomes" id="UP000520011">
    <property type="component" value="Unassembled WGS sequence"/>
</dbReference>
<reference evidence="4 5" key="1">
    <citation type="submission" date="2020-08" db="EMBL/GenBank/DDBJ databases">
        <title>Genomic Encyclopedia of Type Strains, Phase IV (KMG-IV): sequencing the most valuable type-strain genomes for metagenomic binning, comparative biology and taxonomic classification.</title>
        <authorList>
            <person name="Goeker M."/>
        </authorList>
    </citation>
    <scope>NUCLEOTIDE SEQUENCE [LARGE SCALE GENOMIC DNA]</scope>
    <source>
        <strain evidence="4 5">DSM 16325</strain>
    </source>
</reference>